<dbReference type="HOGENOM" id="CLU_038034_2_5_7"/>
<gene>
    <name evidence="3" type="ORF">SMGD1_1345</name>
</gene>
<dbReference type="NCBIfam" id="NF038402">
    <property type="entry name" value="TroA_like"/>
    <property type="match status" value="1"/>
</dbReference>
<dbReference type="STRING" id="929558.SMGD1_1345"/>
<keyword evidence="4" id="KW-1185">Reference proteome</keyword>
<dbReference type="SUPFAM" id="SSF53807">
    <property type="entry name" value="Helical backbone' metal receptor"/>
    <property type="match status" value="1"/>
</dbReference>
<dbReference type="PATRIC" id="fig|929558.5.peg.1336"/>
<evidence type="ECO:0000313" key="4">
    <source>
        <dbReference type="Proteomes" id="UP000006431"/>
    </source>
</evidence>
<dbReference type="PROSITE" id="PS50983">
    <property type="entry name" value="FE_B12_PBP"/>
    <property type="match status" value="1"/>
</dbReference>
<dbReference type="PANTHER" id="PTHR30535:SF34">
    <property type="entry name" value="MOLYBDATE-BINDING PROTEIN MOLA"/>
    <property type="match status" value="1"/>
</dbReference>
<dbReference type="eggNOG" id="COG4558">
    <property type="taxonomic scope" value="Bacteria"/>
</dbReference>
<organism evidence="3 4">
    <name type="scientific">Sulfurimonas gotlandica (strain DSM 19862 / JCM 16533 / GD1)</name>
    <dbReference type="NCBI Taxonomy" id="929558"/>
    <lineage>
        <taxon>Bacteria</taxon>
        <taxon>Pseudomonadati</taxon>
        <taxon>Campylobacterota</taxon>
        <taxon>Epsilonproteobacteria</taxon>
        <taxon>Campylobacterales</taxon>
        <taxon>Sulfurimonadaceae</taxon>
        <taxon>Sulfurimonas</taxon>
    </lineage>
</organism>
<evidence type="ECO:0000259" key="2">
    <source>
        <dbReference type="PROSITE" id="PS50983"/>
    </source>
</evidence>
<dbReference type="PANTHER" id="PTHR30535">
    <property type="entry name" value="VITAMIN B12-BINDING PROTEIN"/>
    <property type="match status" value="1"/>
</dbReference>
<dbReference type="EMBL" id="AFRZ01000001">
    <property type="protein sequence ID" value="EHP29869.1"/>
    <property type="molecule type" value="Genomic_DNA"/>
</dbReference>
<dbReference type="AlphaFoldDB" id="B6BH80"/>
<dbReference type="Gene3D" id="3.40.50.1980">
    <property type="entry name" value="Nitrogenase molybdenum iron protein domain"/>
    <property type="match status" value="2"/>
</dbReference>
<evidence type="ECO:0000313" key="3">
    <source>
        <dbReference type="EMBL" id="EHP29869.1"/>
    </source>
</evidence>
<comment type="caution">
    <text evidence="3">The sequence shown here is derived from an EMBL/GenBank/DDBJ whole genome shotgun (WGS) entry which is preliminary data.</text>
</comment>
<feature type="domain" description="Fe/B12 periplasmic-binding" evidence="2">
    <location>
        <begin position="21"/>
        <end position="273"/>
    </location>
</feature>
<keyword evidence="1" id="KW-0732">Signal</keyword>
<proteinExistence type="predicted"/>
<dbReference type="InterPro" id="IPR002491">
    <property type="entry name" value="ABC_transptr_periplasmic_BD"/>
</dbReference>
<dbReference type="RefSeq" id="WP_008335594.1">
    <property type="nucleotide sequence ID" value="NZ_AFRZ01000001.1"/>
</dbReference>
<accession>H1FSE1</accession>
<dbReference type="InterPro" id="IPR054828">
    <property type="entry name" value="Vit_B12_bind_prot"/>
</dbReference>
<dbReference type="InterPro" id="IPR050902">
    <property type="entry name" value="ABC_Transporter_SBP"/>
</dbReference>
<accession>B6BH80</accession>
<sequence>MSIKTFLFILFFTLNLWANERIISLSPSITEIVYALDKGSSLVGTSTYSLHPKEAQNLPIVGNYSNPNIEKILALAPTVVVGQDFNQGTLDKLKYFKIKTVMLNLNTIENIKKSINAVAKEINSNSNIKLIKEIDNEIKNASKNKTPHSVMIVYGLRDDLRSSIYIAGHGIFFEDIIRLSGNTNAYITTSTEQPVLSYENIIAINPDQIIILHSHATEPNVDVIKALKAWQSIPTNASRNNNISIVDENYLHIPSHRVALTIKKLSTEMNKNYRLGN</sequence>
<dbReference type="OrthoDB" id="9787830at2"/>
<evidence type="ECO:0000256" key="1">
    <source>
        <dbReference type="ARBA" id="ARBA00022729"/>
    </source>
</evidence>
<dbReference type="Pfam" id="PF01497">
    <property type="entry name" value="Peripla_BP_2"/>
    <property type="match status" value="1"/>
</dbReference>
<dbReference type="Proteomes" id="UP000006431">
    <property type="component" value="Unassembled WGS sequence"/>
</dbReference>
<name>B6BH80_SULGG</name>
<protein>
    <submittedName>
        <fullName evidence="3">ABC transporter, periplasmic binding protein</fullName>
    </submittedName>
</protein>
<reference evidence="3 4" key="1">
    <citation type="journal article" date="2012" name="Proc. Natl. Acad. Sci. U.S.A.">
        <title>Genome and physiology of a model Epsilonproteobacterium responsible for sulfide detoxification in marine oxygen depletion zones.</title>
        <authorList>
            <person name="Grote J."/>
            <person name="Schott T."/>
            <person name="Bruckner C.G."/>
            <person name="Glockner F.O."/>
            <person name="Jost G."/>
            <person name="Teeling H."/>
            <person name="Labrenz M."/>
            <person name="Jurgens K."/>
        </authorList>
    </citation>
    <scope>NUCLEOTIDE SEQUENCE [LARGE SCALE GENOMIC DNA]</scope>
    <source>
        <strain evidence="3 4">GD1</strain>
    </source>
</reference>